<evidence type="ECO:0000313" key="2">
    <source>
        <dbReference type="EMBL" id="MDI3319609.1"/>
    </source>
</evidence>
<evidence type="ECO:0000313" key="3">
    <source>
        <dbReference type="Proteomes" id="UP001226434"/>
    </source>
</evidence>
<dbReference type="Pfam" id="PF00144">
    <property type="entry name" value="Beta-lactamase"/>
    <property type="match status" value="1"/>
</dbReference>
<reference evidence="2 3" key="1">
    <citation type="submission" date="2023-05" db="EMBL/GenBank/DDBJ databases">
        <title>Genome sequence of Pinibacter sp. MAH-24.</title>
        <authorList>
            <person name="Huq M.A."/>
        </authorList>
    </citation>
    <scope>NUCLEOTIDE SEQUENCE [LARGE SCALE GENOMIC DNA]</scope>
    <source>
        <strain evidence="2 3">MAH-24</strain>
    </source>
</reference>
<dbReference type="InterPro" id="IPR001466">
    <property type="entry name" value="Beta-lactam-related"/>
</dbReference>
<keyword evidence="3" id="KW-1185">Reference proteome</keyword>
<name>A0ABT6RAN4_9BACT</name>
<organism evidence="2 3">
    <name type="scientific">Pinibacter soli</name>
    <dbReference type="NCBI Taxonomy" id="3044211"/>
    <lineage>
        <taxon>Bacteria</taxon>
        <taxon>Pseudomonadati</taxon>
        <taxon>Bacteroidota</taxon>
        <taxon>Chitinophagia</taxon>
        <taxon>Chitinophagales</taxon>
        <taxon>Chitinophagaceae</taxon>
        <taxon>Pinibacter</taxon>
    </lineage>
</organism>
<proteinExistence type="predicted"/>
<dbReference type="PANTHER" id="PTHR46825:SF7">
    <property type="entry name" value="D-ALANYL-D-ALANINE CARBOXYPEPTIDASE"/>
    <property type="match status" value="1"/>
</dbReference>
<dbReference type="InterPro" id="IPR012338">
    <property type="entry name" value="Beta-lactam/transpept-like"/>
</dbReference>
<dbReference type="EMBL" id="JASBRG010000005">
    <property type="protein sequence ID" value="MDI3319609.1"/>
    <property type="molecule type" value="Genomic_DNA"/>
</dbReference>
<dbReference type="InterPro" id="IPR050491">
    <property type="entry name" value="AmpC-like"/>
</dbReference>
<dbReference type="RefSeq" id="WP_282333726.1">
    <property type="nucleotide sequence ID" value="NZ_JASBRG010000005.1"/>
</dbReference>
<protein>
    <submittedName>
        <fullName evidence="2">Serine hydrolase domain-containing protein</fullName>
        <ecNumber evidence="2">3.1.1.103</ecNumber>
    </submittedName>
</protein>
<sequence length="388" mass="42015">MKACPFLLLCAIITFEACSKSDTIGNANSTSTISSGISQQVPNLKVDSAISSFMRKYSIPGAAVAISRNGKMVYLKGYGFADATSKTPVTGSGLFRIAGISKTFTAVAIMKLVEDKRLTLDAKVFGADGVLGATYGTQPYGANLQNITVRDLMQETTGWQSDGTDPMYIHPDYTASQLVSWTVDNRPLTVAPGTTYTASNFTYFLLARIIEKIANVSYTNYVKVKVLEPCGISDMQMAGNTKNDRKQNEVTYYGYSDEDPYGFNIARMDADAGWLANPQDILKFLVSTDGFTSKADLLTSASLQAITTTSAGSNYASGWFVNGDNWTNVGNLPGSSGEIVRTGGGFCWTILCNSRSTDPNYLVDLDNIIWSVVNNKETQWPASNIDLF</sequence>
<dbReference type="Proteomes" id="UP001226434">
    <property type="component" value="Unassembled WGS sequence"/>
</dbReference>
<accession>A0ABT6RAN4</accession>
<evidence type="ECO:0000259" key="1">
    <source>
        <dbReference type="Pfam" id="PF00144"/>
    </source>
</evidence>
<dbReference type="Gene3D" id="3.40.710.10">
    <property type="entry name" value="DD-peptidase/beta-lactamase superfamily"/>
    <property type="match status" value="1"/>
</dbReference>
<dbReference type="PANTHER" id="PTHR46825">
    <property type="entry name" value="D-ALANYL-D-ALANINE-CARBOXYPEPTIDASE/ENDOPEPTIDASE AMPH"/>
    <property type="match status" value="1"/>
</dbReference>
<gene>
    <name evidence="2" type="ORF">QJ048_07485</name>
</gene>
<dbReference type="EC" id="3.1.1.103" evidence="2"/>
<keyword evidence="2" id="KW-0378">Hydrolase</keyword>
<feature type="domain" description="Beta-lactamase-related" evidence="1">
    <location>
        <begin position="46"/>
        <end position="360"/>
    </location>
</feature>
<comment type="caution">
    <text evidence="2">The sequence shown here is derived from an EMBL/GenBank/DDBJ whole genome shotgun (WGS) entry which is preliminary data.</text>
</comment>
<dbReference type="GO" id="GO:0016787">
    <property type="term" value="F:hydrolase activity"/>
    <property type="evidence" value="ECO:0007669"/>
    <property type="project" value="UniProtKB-KW"/>
</dbReference>
<dbReference type="SUPFAM" id="SSF56601">
    <property type="entry name" value="beta-lactamase/transpeptidase-like"/>
    <property type="match status" value="1"/>
</dbReference>